<dbReference type="InterPro" id="IPR016166">
    <property type="entry name" value="FAD-bd_PCMH"/>
</dbReference>
<evidence type="ECO:0000256" key="3">
    <source>
        <dbReference type="ARBA" id="ARBA00022630"/>
    </source>
</evidence>
<dbReference type="PROSITE" id="PS51387">
    <property type="entry name" value="FAD_PCMH"/>
    <property type="match status" value="1"/>
</dbReference>
<dbReference type="Gene3D" id="3.30.70.2740">
    <property type="match status" value="1"/>
</dbReference>
<protein>
    <recommendedName>
        <fullName evidence="7">D-lactate dehydrogenase (cytochrome)</fullName>
        <ecNumber evidence="7">1.1.2.4</ecNumber>
    </recommendedName>
</protein>
<evidence type="ECO:0000259" key="8">
    <source>
        <dbReference type="PROSITE" id="PS51387"/>
    </source>
</evidence>
<evidence type="ECO:0000256" key="6">
    <source>
        <dbReference type="ARBA" id="ARBA00023002"/>
    </source>
</evidence>
<proteinExistence type="inferred from homology"/>
<dbReference type="InterPro" id="IPR004113">
    <property type="entry name" value="FAD-bd_oxidored_4_C"/>
</dbReference>
<feature type="domain" description="FAD-binding PCMH-type" evidence="8">
    <location>
        <begin position="46"/>
        <end position="259"/>
    </location>
</feature>
<comment type="similarity">
    <text evidence="2">Belongs to the FAD-binding oxidoreductase/transferase type 4 family.</text>
</comment>
<keyword evidence="5" id="KW-0809">Transit peptide</keyword>
<evidence type="ECO:0000256" key="2">
    <source>
        <dbReference type="ARBA" id="ARBA00008000"/>
    </source>
</evidence>
<reference evidence="9 10" key="1">
    <citation type="journal article" date="2014" name="PLoS ONE">
        <title>Genome Sequence of Candidatus Nitrososphaera evergladensis from Group I.1b Enriched from Everglades Soil Reveals Novel Genomic Features of the Ammonia-Oxidizing Archaea.</title>
        <authorList>
            <person name="Zhalnina K.V."/>
            <person name="Dias R."/>
            <person name="Leonard M.T."/>
            <person name="Dorr de Quadros P."/>
            <person name="Camargo F.A."/>
            <person name="Drew J.C."/>
            <person name="Farmerie W.G."/>
            <person name="Daroub S.H."/>
            <person name="Triplett E.W."/>
        </authorList>
    </citation>
    <scope>NUCLEOTIDE SEQUENCE [LARGE SCALE GENOMIC DNA]</scope>
    <source>
        <strain evidence="9 10">SR1</strain>
    </source>
</reference>
<evidence type="ECO:0000313" key="10">
    <source>
        <dbReference type="Proteomes" id="UP000028194"/>
    </source>
</evidence>
<dbReference type="SUPFAM" id="SSF56176">
    <property type="entry name" value="FAD-binding/transporter-associated domain-like"/>
    <property type="match status" value="1"/>
</dbReference>
<evidence type="ECO:0000256" key="5">
    <source>
        <dbReference type="ARBA" id="ARBA00022946"/>
    </source>
</evidence>
<dbReference type="Pfam" id="PF01565">
    <property type="entry name" value="FAD_binding_4"/>
    <property type="match status" value="1"/>
</dbReference>
<keyword evidence="3" id="KW-0285">Flavoprotein</keyword>
<dbReference type="GO" id="GO:1903457">
    <property type="term" value="P:lactate catabolic process"/>
    <property type="evidence" value="ECO:0007669"/>
    <property type="project" value="TreeGrafter"/>
</dbReference>
<dbReference type="eggNOG" id="arCOG00337">
    <property type="taxonomic scope" value="Archaea"/>
</dbReference>
<dbReference type="InterPro" id="IPR016164">
    <property type="entry name" value="FAD-linked_Oxase-like_C"/>
</dbReference>
<dbReference type="InterPro" id="IPR016169">
    <property type="entry name" value="FAD-bd_PCMH_sub2"/>
</dbReference>
<dbReference type="GO" id="GO:0071949">
    <property type="term" value="F:FAD binding"/>
    <property type="evidence" value="ECO:0007669"/>
    <property type="project" value="InterPro"/>
</dbReference>
<organism evidence="9 10">
    <name type="scientific">Candidatus Nitrososphaera evergladensis SR1</name>
    <dbReference type="NCBI Taxonomy" id="1459636"/>
    <lineage>
        <taxon>Archaea</taxon>
        <taxon>Nitrososphaerota</taxon>
        <taxon>Nitrososphaeria</taxon>
        <taxon>Nitrososphaerales</taxon>
        <taxon>Nitrososphaeraceae</taxon>
        <taxon>Nitrososphaera</taxon>
    </lineage>
</organism>
<dbReference type="Pfam" id="PF02913">
    <property type="entry name" value="FAD-oxidase_C"/>
    <property type="match status" value="1"/>
</dbReference>
<dbReference type="AlphaFoldDB" id="A0A075MSK3"/>
<evidence type="ECO:0000256" key="1">
    <source>
        <dbReference type="ARBA" id="ARBA00001974"/>
    </source>
</evidence>
<evidence type="ECO:0000256" key="4">
    <source>
        <dbReference type="ARBA" id="ARBA00022827"/>
    </source>
</evidence>
<dbReference type="PANTHER" id="PTHR11748:SF111">
    <property type="entry name" value="D-LACTATE DEHYDROGENASE, MITOCHONDRIAL-RELATED"/>
    <property type="match status" value="1"/>
</dbReference>
<dbReference type="Gene3D" id="3.30.465.10">
    <property type="match status" value="1"/>
</dbReference>
<sequence>MKFVILAPPRLGILTTIGDGLARIAKGEVLSDEWSRQVYSMDASHYEIKPALAACPKDAGDVQAICHYAFSKKVPLTGRGAGTGLLGQSLSDGGLVLDFAKHMNRVLEVGDDYVVVEPGIVKGILDKELKKRNKFLPPDPASSNYCTIGGMIADNSSGVHCLGYGNTIDFIEALDLVYANGSAGHADKNSFDARMEKLRGLLGQSAEMINSSYPRVSKNSCGYRLDAAIRHGFEPHKVISASEGTLALVTSARFRILDLPLHRFLLVLGFEDLLAAVRAVPAILESSPVALEMLDATVLALEKNAETGCLLYVEFAGDNRTQVEAQMARCQQRMMTAAGTRIVEYATDEQSLTRIWAARKGALGNIMKLTVGSRKPVGLVEDTVVRPEMLAAHTENLLAAYRDNNLCYVMYGHVGDGNIHTRPLVDTGSKAESEMIRALAARVFAQVIANGGTITGEHGDGLARVGYIEQMYGKKMTALFKTVKELFDPDYLLNPGKKVPFKSRRNV</sequence>
<comment type="cofactor">
    <cofactor evidence="1">
        <name>FAD</name>
        <dbReference type="ChEBI" id="CHEBI:57692"/>
    </cofactor>
</comment>
<gene>
    <name evidence="9" type="ORF">NTE_01711</name>
</gene>
<dbReference type="EC" id="1.1.2.4" evidence="7"/>
<dbReference type="PANTHER" id="PTHR11748">
    <property type="entry name" value="D-LACTATE DEHYDROGENASE"/>
    <property type="match status" value="1"/>
</dbReference>
<keyword evidence="6" id="KW-0560">Oxidoreductase</keyword>
<dbReference type="Proteomes" id="UP000028194">
    <property type="component" value="Chromosome"/>
</dbReference>
<dbReference type="Gene3D" id="1.10.45.10">
    <property type="entry name" value="Vanillyl-alcohol Oxidase, Chain A, domain 4"/>
    <property type="match status" value="1"/>
</dbReference>
<dbReference type="STRING" id="1459636.NTE_01711"/>
<dbReference type="InterPro" id="IPR016171">
    <property type="entry name" value="Vanillyl_alc_oxidase_C-sub2"/>
</dbReference>
<keyword evidence="10" id="KW-1185">Reference proteome</keyword>
<dbReference type="InterPro" id="IPR036318">
    <property type="entry name" value="FAD-bd_PCMH-like_sf"/>
</dbReference>
<dbReference type="SUPFAM" id="SSF55103">
    <property type="entry name" value="FAD-linked oxidases, C-terminal domain"/>
    <property type="match status" value="1"/>
</dbReference>
<dbReference type="KEGG" id="nev:NTE_01711"/>
<dbReference type="InterPro" id="IPR006094">
    <property type="entry name" value="Oxid_FAD_bind_N"/>
</dbReference>
<keyword evidence="4" id="KW-0274">FAD</keyword>
<accession>A0A075MSK3</accession>
<dbReference type="GO" id="GO:0004458">
    <property type="term" value="F:D-lactate dehydrogenase (cytochrome) activity"/>
    <property type="evidence" value="ECO:0007669"/>
    <property type="project" value="UniProtKB-EC"/>
</dbReference>
<dbReference type="GO" id="GO:0008720">
    <property type="term" value="F:D-lactate dehydrogenase (NAD+) activity"/>
    <property type="evidence" value="ECO:0007669"/>
    <property type="project" value="TreeGrafter"/>
</dbReference>
<evidence type="ECO:0000313" key="9">
    <source>
        <dbReference type="EMBL" id="AIF83772.1"/>
    </source>
</evidence>
<name>A0A075MSK3_9ARCH</name>
<evidence type="ECO:0000256" key="7">
    <source>
        <dbReference type="ARBA" id="ARBA00038897"/>
    </source>
</evidence>
<dbReference type="HOGENOM" id="CLU_017779_9_2_2"/>
<dbReference type="EMBL" id="CP007174">
    <property type="protein sequence ID" value="AIF83772.1"/>
    <property type="molecule type" value="Genomic_DNA"/>
</dbReference>